<keyword evidence="5" id="KW-1185">Reference proteome</keyword>
<organism evidence="4 5">
    <name type="scientific">Suricata suricatta</name>
    <name type="common">Meerkat</name>
    <dbReference type="NCBI Taxonomy" id="37032"/>
    <lineage>
        <taxon>Eukaryota</taxon>
        <taxon>Metazoa</taxon>
        <taxon>Chordata</taxon>
        <taxon>Craniata</taxon>
        <taxon>Vertebrata</taxon>
        <taxon>Euteleostomi</taxon>
        <taxon>Mammalia</taxon>
        <taxon>Eutheria</taxon>
        <taxon>Laurasiatheria</taxon>
        <taxon>Carnivora</taxon>
        <taxon>Feliformia</taxon>
        <taxon>Herpestidae</taxon>
        <taxon>Suricata</taxon>
    </lineage>
</organism>
<dbReference type="InterPro" id="IPR003006">
    <property type="entry name" value="Ig/MHC_CS"/>
</dbReference>
<dbReference type="SUPFAM" id="SSF48726">
    <property type="entry name" value="Immunoglobulin"/>
    <property type="match status" value="3"/>
</dbReference>
<evidence type="ECO:0000259" key="3">
    <source>
        <dbReference type="PROSITE" id="PS50835"/>
    </source>
</evidence>
<reference evidence="4" key="3">
    <citation type="submission" date="2025-09" db="UniProtKB">
        <authorList>
            <consortium name="Ensembl"/>
        </authorList>
    </citation>
    <scope>IDENTIFICATION</scope>
</reference>
<reference evidence="4 5" key="1">
    <citation type="submission" date="2019-05" db="EMBL/GenBank/DDBJ databases">
        <title>A Chromosome-scale Meerkat (S. suricatta) Genome Assembly.</title>
        <authorList>
            <person name="Dudchenko O."/>
            <person name="Lieberman Aiden E."/>
            <person name="Tung J."/>
            <person name="Barreiro L.B."/>
            <person name="Clutton-Brock T.H."/>
        </authorList>
    </citation>
    <scope>NUCLEOTIDE SEQUENCE [LARGE SCALE GENOMIC DNA]</scope>
</reference>
<proteinExistence type="predicted"/>
<evidence type="ECO:0000313" key="5">
    <source>
        <dbReference type="Proteomes" id="UP000472268"/>
    </source>
</evidence>
<dbReference type="InterPro" id="IPR050160">
    <property type="entry name" value="MHC/Immunoglobulin"/>
</dbReference>
<accession>A0A673UPJ4</accession>
<name>A0A673UPJ4_SURSU</name>
<dbReference type="SMART" id="SM00407">
    <property type="entry name" value="IGc1"/>
    <property type="match status" value="3"/>
</dbReference>
<evidence type="ECO:0000313" key="4">
    <source>
        <dbReference type="Ensembl" id="ENSSSUP00005023207.1"/>
    </source>
</evidence>
<dbReference type="AlphaFoldDB" id="A0A673UPJ4"/>
<keyword evidence="2" id="KW-0393">Immunoglobulin domain</keyword>
<dbReference type="Pfam" id="PF07654">
    <property type="entry name" value="C1-set"/>
    <property type="match status" value="3"/>
</dbReference>
<dbReference type="InterPro" id="IPR036179">
    <property type="entry name" value="Ig-like_dom_sf"/>
</dbReference>
<keyword evidence="1" id="KW-1015">Disulfide bond</keyword>
<reference evidence="4" key="2">
    <citation type="submission" date="2025-08" db="UniProtKB">
        <authorList>
            <consortium name="Ensembl"/>
        </authorList>
    </citation>
    <scope>IDENTIFICATION</scope>
</reference>
<dbReference type="OMA" id="AECQPKS"/>
<dbReference type="PANTHER" id="PTHR19944">
    <property type="entry name" value="MHC CLASS II-RELATED"/>
    <property type="match status" value="1"/>
</dbReference>
<evidence type="ECO:0000256" key="2">
    <source>
        <dbReference type="ARBA" id="ARBA00023319"/>
    </source>
</evidence>
<feature type="domain" description="Ig-like" evidence="3">
    <location>
        <begin position="202"/>
        <end position="296"/>
    </location>
</feature>
<dbReference type="CDD" id="cd07699">
    <property type="entry name" value="IgC1_L"/>
    <property type="match status" value="1"/>
</dbReference>
<dbReference type="PROSITE" id="PS50835">
    <property type="entry name" value="IG_LIKE"/>
    <property type="match status" value="3"/>
</dbReference>
<dbReference type="PANTHER" id="PTHR19944:SF98">
    <property type="entry name" value="IG-LIKE DOMAIN-CONTAINING PROTEIN"/>
    <property type="match status" value="1"/>
</dbReference>
<feature type="domain" description="Ig-like" evidence="3">
    <location>
        <begin position="109"/>
        <end position="192"/>
    </location>
</feature>
<dbReference type="PROSITE" id="PS00290">
    <property type="entry name" value="IG_MHC"/>
    <property type="match status" value="3"/>
</dbReference>
<dbReference type="FunFam" id="2.60.40.10:FF:000283">
    <property type="entry name" value="Immunoglobulin kappa constant"/>
    <property type="match status" value="3"/>
</dbReference>
<evidence type="ECO:0000256" key="1">
    <source>
        <dbReference type="ARBA" id="ARBA00023157"/>
    </source>
</evidence>
<dbReference type="InterPro" id="IPR003597">
    <property type="entry name" value="Ig_C1-set"/>
</dbReference>
<feature type="domain" description="Ig-like" evidence="3">
    <location>
        <begin position="5"/>
        <end position="99"/>
    </location>
</feature>
<dbReference type="Ensembl" id="ENSSSUT00005026580.1">
    <property type="protein sequence ID" value="ENSSSUP00005023207.1"/>
    <property type="gene ID" value="ENSSSUG00005015112.1"/>
</dbReference>
<dbReference type="Proteomes" id="UP000472268">
    <property type="component" value="Chromosome 14"/>
</dbReference>
<dbReference type="InterPro" id="IPR013783">
    <property type="entry name" value="Ig-like_fold"/>
</dbReference>
<protein>
    <recommendedName>
        <fullName evidence="3">Ig-like domain-containing protein</fullName>
    </recommendedName>
</protein>
<dbReference type="Gene3D" id="2.60.40.10">
    <property type="entry name" value="Immunoglobulins"/>
    <property type="match status" value="3"/>
</dbReference>
<sequence>PKSTPSVTLFPPSPEELNANKATLACLISDFYPSGLTVAWKADGTSVTQGVETIKPSKQSNNKYAASSYLSLSSDQWKSRSRFTCKVMHEGSTVEKNVVPAECQPKSAPLVTLFPPSPEELSTKRATMMCLINDFYPGSLTVAWKADGTPITQVIETTKPSKQSNNKYAWKSHSRFACQVTHEGSTVEKNVVPAECQPKSAPTVMLFPPSSEELSAKKATLVCLISDFYPSGFTVAWKADGTTVTQGVETTKPSKQSNNKYAASSYLSLSPDQWKSRNKFSCQVTHEGTTVEKNVAPAECS</sequence>
<dbReference type="InterPro" id="IPR007110">
    <property type="entry name" value="Ig-like_dom"/>
</dbReference>